<sequence length="119" mass="12874">MGRARFDRNQVLLGDGGSRVEPRLCLCRQRTAATAVTVRYERGLKATGGIRQLRVRCAFAYEAEVATATVFQVQLSFCRALNIPARYVYVRRATAGVHDRLRSGVPAAASSGADISGTA</sequence>
<name>A0ABP8VHI7_9PSEU</name>
<protein>
    <submittedName>
        <fullName evidence="1">Uncharacterized protein</fullName>
    </submittedName>
</protein>
<evidence type="ECO:0000313" key="2">
    <source>
        <dbReference type="Proteomes" id="UP001500192"/>
    </source>
</evidence>
<reference evidence="2" key="1">
    <citation type="journal article" date="2019" name="Int. J. Syst. Evol. Microbiol.">
        <title>The Global Catalogue of Microorganisms (GCM) 10K type strain sequencing project: providing services to taxonomists for standard genome sequencing and annotation.</title>
        <authorList>
            <consortium name="The Broad Institute Genomics Platform"/>
            <consortium name="The Broad Institute Genome Sequencing Center for Infectious Disease"/>
            <person name="Wu L."/>
            <person name="Ma J."/>
        </authorList>
    </citation>
    <scope>NUCLEOTIDE SEQUENCE [LARGE SCALE GENOMIC DNA]</scope>
    <source>
        <strain evidence="2">JCM 18054</strain>
    </source>
</reference>
<organism evidence="1 2">
    <name type="scientific">Amycolatopsis dongchuanensis</name>
    <dbReference type="NCBI Taxonomy" id="1070866"/>
    <lineage>
        <taxon>Bacteria</taxon>
        <taxon>Bacillati</taxon>
        <taxon>Actinomycetota</taxon>
        <taxon>Actinomycetes</taxon>
        <taxon>Pseudonocardiales</taxon>
        <taxon>Pseudonocardiaceae</taxon>
        <taxon>Amycolatopsis</taxon>
    </lineage>
</organism>
<evidence type="ECO:0000313" key="1">
    <source>
        <dbReference type="EMBL" id="GAA4661828.1"/>
    </source>
</evidence>
<accession>A0ABP8VHI7</accession>
<dbReference type="Proteomes" id="UP001500192">
    <property type="component" value="Unassembled WGS sequence"/>
</dbReference>
<gene>
    <name evidence="1" type="ORF">GCM10023214_62650</name>
</gene>
<proteinExistence type="predicted"/>
<keyword evidence="2" id="KW-1185">Reference proteome</keyword>
<comment type="caution">
    <text evidence="1">The sequence shown here is derived from an EMBL/GenBank/DDBJ whole genome shotgun (WGS) entry which is preliminary data.</text>
</comment>
<dbReference type="EMBL" id="BAABIB010000123">
    <property type="protein sequence ID" value="GAA4661828.1"/>
    <property type="molecule type" value="Genomic_DNA"/>
</dbReference>